<dbReference type="AlphaFoldDB" id="A0A0S4IKJ5"/>
<keyword evidence="2" id="KW-1185">Reference proteome</keyword>
<gene>
    <name evidence="1" type="ORF">BSAL_50305</name>
</gene>
<name>A0A0S4IKJ5_BODSA</name>
<protein>
    <submittedName>
        <fullName evidence="1">Uncharacterized protein</fullName>
    </submittedName>
</protein>
<organism evidence="1 2">
    <name type="scientific">Bodo saltans</name>
    <name type="common">Flagellated protozoan</name>
    <dbReference type="NCBI Taxonomy" id="75058"/>
    <lineage>
        <taxon>Eukaryota</taxon>
        <taxon>Discoba</taxon>
        <taxon>Euglenozoa</taxon>
        <taxon>Kinetoplastea</taxon>
        <taxon>Metakinetoplastina</taxon>
        <taxon>Eubodonida</taxon>
        <taxon>Bodonidae</taxon>
        <taxon>Bodo</taxon>
    </lineage>
</organism>
<dbReference type="Proteomes" id="UP000051952">
    <property type="component" value="Unassembled WGS sequence"/>
</dbReference>
<reference evidence="2" key="1">
    <citation type="submission" date="2015-09" db="EMBL/GenBank/DDBJ databases">
        <authorList>
            <consortium name="Pathogen Informatics"/>
        </authorList>
    </citation>
    <scope>NUCLEOTIDE SEQUENCE [LARGE SCALE GENOMIC DNA]</scope>
    <source>
        <strain evidence="2">Lake Konstanz</strain>
    </source>
</reference>
<accession>A0A0S4IKJ5</accession>
<proteinExistence type="predicted"/>
<sequence length="193" mass="21672">MKHHFFRHTTARSCTLRTSQQRATALLASPLHGVSWPPTTTVWAAKSAGLSSANNEAKFMRWFFSQGFSSFTHRLNAFKDMAFEIFMLSSIRHDDGNEVNDAAGVKPNDAATWPIYWDAADIEQFLSSKISKPKNVPDWDSLASLLRTRDITSLNILLCACVKSPPPKKVMLDVSDYSTQNFQVNSARSKELE</sequence>
<evidence type="ECO:0000313" key="1">
    <source>
        <dbReference type="EMBL" id="CUE63780.1"/>
    </source>
</evidence>
<dbReference type="VEuPathDB" id="TriTrypDB:BSAL_50305"/>
<feature type="non-terminal residue" evidence="1">
    <location>
        <position position="193"/>
    </location>
</feature>
<dbReference type="EMBL" id="CYKH01000039">
    <property type="protein sequence ID" value="CUE63780.1"/>
    <property type="molecule type" value="Genomic_DNA"/>
</dbReference>
<evidence type="ECO:0000313" key="2">
    <source>
        <dbReference type="Proteomes" id="UP000051952"/>
    </source>
</evidence>